<evidence type="ECO:0000256" key="1">
    <source>
        <dbReference type="SAM" id="MobiDB-lite"/>
    </source>
</evidence>
<accession>A0A401Q2D0</accession>
<comment type="caution">
    <text evidence="2">The sequence shown here is derived from an EMBL/GenBank/DDBJ whole genome shotgun (WGS) entry which is preliminary data.</text>
</comment>
<reference evidence="2 3" key="1">
    <citation type="journal article" date="2018" name="Nat. Ecol. Evol.">
        <title>Shark genomes provide insights into elasmobranch evolution and the origin of vertebrates.</title>
        <authorList>
            <person name="Hara Y"/>
            <person name="Yamaguchi K"/>
            <person name="Onimaru K"/>
            <person name="Kadota M"/>
            <person name="Koyanagi M"/>
            <person name="Keeley SD"/>
            <person name="Tatsumi K"/>
            <person name="Tanaka K"/>
            <person name="Motone F"/>
            <person name="Kageyama Y"/>
            <person name="Nozu R"/>
            <person name="Adachi N"/>
            <person name="Nishimura O"/>
            <person name="Nakagawa R"/>
            <person name="Tanegashima C"/>
            <person name="Kiyatake I"/>
            <person name="Matsumoto R"/>
            <person name="Murakumo K"/>
            <person name="Nishida K"/>
            <person name="Terakita A"/>
            <person name="Kuratani S"/>
            <person name="Sato K"/>
            <person name="Hyodo S Kuraku.S."/>
        </authorList>
    </citation>
    <scope>NUCLEOTIDE SEQUENCE [LARGE SCALE GENOMIC DNA]</scope>
</reference>
<feature type="compositionally biased region" description="Basic and acidic residues" evidence="1">
    <location>
        <begin position="1"/>
        <end position="16"/>
    </location>
</feature>
<protein>
    <submittedName>
        <fullName evidence="2">Uncharacterized protein</fullName>
    </submittedName>
</protein>
<dbReference type="EMBL" id="BFAA01012003">
    <property type="protein sequence ID" value="GCB79471.1"/>
    <property type="molecule type" value="Genomic_DNA"/>
</dbReference>
<feature type="compositionally biased region" description="Basic and acidic residues" evidence="1">
    <location>
        <begin position="22"/>
        <end position="66"/>
    </location>
</feature>
<dbReference type="Proteomes" id="UP000288216">
    <property type="component" value="Unassembled WGS sequence"/>
</dbReference>
<feature type="compositionally biased region" description="Polar residues" evidence="1">
    <location>
        <begin position="103"/>
        <end position="116"/>
    </location>
</feature>
<proteinExistence type="predicted"/>
<keyword evidence="3" id="KW-1185">Reference proteome</keyword>
<dbReference type="AlphaFoldDB" id="A0A401Q2D0"/>
<gene>
    <name evidence="2" type="ORF">scyTo_0017895</name>
</gene>
<feature type="compositionally biased region" description="Basic and acidic residues" evidence="1">
    <location>
        <begin position="79"/>
        <end position="88"/>
    </location>
</feature>
<organism evidence="2 3">
    <name type="scientific">Scyliorhinus torazame</name>
    <name type="common">Cloudy catshark</name>
    <name type="synonym">Catulus torazame</name>
    <dbReference type="NCBI Taxonomy" id="75743"/>
    <lineage>
        <taxon>Eukaryota</taxon>
        <taxon>Metazoa</taxon>
        <taxon>Chordata</taxon>
        <taxon>Craniata</taxon>
        <taxon>Vertebrata</taxon>
        <taxon>Chondrichthyes</taxon>
        <taxon>Elasmobranchii</taxon>
        <taxon>Galeomorphii</taxon>
        <taxon>Galeoidea</taxon>
        <taxon>Carcharhiniformes</taxon>
        <taxon>Scyliorhinidae</taxon>
        <taxon>Scyliorhinus</taxon>
    </lineage>
</organism>
<sequence>MHKELNDTSDHPKGTDITKLNDTSHHPKGTDIKKFKDTSDNTKDTESKKFENESVKPKETDLEHTKSNYGTTELTQKYDCAEETHSPQEEEEEGKEGIKYGCSQHQNSETSPELTS</sequence>
<evidence type="ECO:0000313" key="3">
    <source>
        <dbReference type="Proteomes" id="UP000288216"/>
    </source>
</evidence>
<name>A0A401Q2D0_SCYTO</name>
<feature type="region of interest" description="Disordered" evidence="1">
    <location>
        <begin position="1"/>
        <end position="116"/>
    </location>
</feature>
<evidence type="ECO:0000313" key="2">
    <source>
        <dbReference type="EMBL" id="GCB79471.1"/>
    </source>
</evidence>